<dbReference type="EMBL" id="HG996472">
    <property type="protein sequence ID" value="CAG1831585.1"/>
    <property type="molecule type" value="Genomic_DNA"/>
</dbReference>
<evidence type="ECO:0000313" key="3">
    <source>
        <dbReference type="EnsemblPlants" id="Ma08_p14820.1"/>
    </source>
</evidence>
<dbReference type="InParanoid" id="A0A804K6N9"/>
<accession>A0A804K6N9</accession>
<name>A0A804K6N9_MUSAM</name>
<evidence type="ECO:0000313" key="4">
    <source>
        <dbReference type="Proteomes" id="UP000012960"/>
    </source>
</evidence>
<keyword evidence="4" id="KW-1185">Reference proteome</keyword>
<protein>
    <submittedName>
        <fullName evidence="2">(wild Malaysian banana) hypothetical protein</fullName>
    </submittedName>
</protein>
<sequence length="186" mass="21840">MITHEFQPHKYITLEEREREREREREAPVVVGWWPHLAPNPPLSIYISYPPLAHRDRVRIFDETRSRRSIHHGFFFGVLQIFTRGRESRRRLRPRLPSALRSPPPVLRRRPDLHPASDFPSPAKARQISKPGSRSRNSLSERSRSQLCPWPTRRLHAYRKCCATSGTRSFPPMRPRLGVCAVLTRT</sequence>
<proteinExistence type="predicted"/>
<dbReference type="Gramene" id="Ma08_t14820.1">
    <property type="protein sequence ID" value="Ma08_p14820.1"/>
    <property type="gene ID" value="Ma08_g14820"/>
</dbReference>
<evidence type="ECO:0000256" key="1">
    <source>
        <dbReference type="SAM" id="MobiDB-lite"/>
    </source>
</evidence>
<dbReference type="EnsemblPlants" id="Ma08_t14820.1">
    <property type="protein sequence ID" value="Ma08_p14820.1"/>
    <property type="gene ID" value="Ma08_g14820"/>
</dbReference>
<dbReference type="AlphaFoldDB" id="A0A804K6N9"/>
<dbReference type="Proteomes" id="UP000012960">
    <property type="component" value="Unplaced"/>
</dbReference>
<organism evidence="3 4">
    <name type="scientific">Musa acuminata subsp. malaccensis</name>
    <name type="common">Wild banana</name>
    <name type="synonym">Musa malaccensis</name>
    <dbReference type="NCBI Taxonomy" id="214687"/>
    <lineage>
        <taxon>Eukaryota</taxon>
        <taxon>Viridiplantae</taxon>
        <taxon>Streptophyta</taxon>
        <taxon>Embryophyta</taxon>
        <taxon>Tracheophyta</taxon>
        <taxon>Spermatophyta</taxon>
        <taxon>Magnoliopsida</taxon>
        <taxon>Liliopsida</taxon>
        <taxon>Zingiberales</taxon>
        <taxon>Musaceae</taxon>
        <taxon>Musa</taxon>
    </lineage>
</organism>
<feature type="region of interest" description="Disordered" evidence="1">
    <location>
        <begin position="93"/>
        <end position="145"/>
    </location>
</feature>
<reference evidence="2" key="1">
    <citation type="submission" date="2021-03" db="EMBL/GenBank/DDBJ databases">
        <authorList>
            <consortium name="Genoscope - CEA"/>
            <person name="William W."/>
        </authorList>
    </citation>
    <scope>NUCLEOTIDE SEQUENCE</scope>
    <source>
        <strain evidence="2">Doubled-haploid Pahang</strain>
    </source>
</reference>
<gene>
    <name evidence="2" type="ORF">GSMUA_348390.1</name>
</gene>
<evidence type="ECO:0000313" key="2">
    <source>
        <dbReference type="EMBL" id="CAG1831585.1"/>
    </source>
</evidence>
<reference evidence="3" key="2">
    <citation type="submission" date="2021-05" db="UniProtKB">
        <authorList>
            <consortium name="EnsemblPlants"/>
        </authorList>
    </citation>
    <scope>IDENTIFICATION</scope>
    <source>
        <strain evidence="3">subsp. malaccensis</strain>
    </source>
</reference>